<dbReference type="EMBL" id="CAJHNH020000272">
    <property type="protein sequence ID" value="CAG5116588.1"/>
    <property type="molecule type" value="Genomic_DNA"/>
</dbReference>
<dbReference type="InterPro" id="IPR011899">
    <property type="entry name" value="Glutaredoxin_euk/vir"/>
</dbReference>
<keyword evidence="5" id="KW-0676">Redox-active center</keyword>
<dbReference type="Gene3D" id="3.40.30.10">
    <property type="entry name" value="Glutaredoxin"/>
    <property type="match status" value="1"/>
</dbReference>
<feature type="domain" description="Glutaredoxin" evidence="6">
    <location>
        <begin position="18"/>
        <end position="87"/>
    </location>
</feature>
<evidence type="ECO:0000259" key="6">
    <source>
        <dbReference type="Pfam" id="PF00462"/>
    </source>
</evidence>
<dbReference type="Proteomes" id="UP000678393">
    <property type="component" value="Unassembled WGS sequence"/>
</dbReference>
<accession>A0A8S3YJL8</accession>
<dbReference type="PANTHER" id="PTHR45694:SF18">
    <property type="entry name" value="GLUTAREDOXIN-1-RELATED"/>
    <property type="match status" value="1"/>
</dbReference>
<dbReference type="SUPFAM" id="SSF52833">
    <property type="entry name" value="Thioredoxin-like"/>
    <property type="match status" value="1"/>
</dbReference>
<comment type="function">
    <text evidence="1">Has a glutathione-disulfide oxidoreductase activity in the presence of NADPH and glutathione reductase. Reduces low molecular weight disulfides and proteins.</text>
</comment>
<dbReference type="PRINTS" id="PR00160">
    <property type="entry name" value="GLUTAREDOXIN"/>
</dbReference>
<dbReference type="GO" id="GO:0005737">
    <property type="term" value="C:cytoplasm"/>
    <property type="evidence" value="ECO:0007669"/>
    <property type="project" value="TreeGrafter"/>
</dbReference>
<sequence>MANVRDLVNQKIDSNKLMVFSKSTCPYCIKAKQTLSKYVGDDNAVSPDDYEVLEIDGLPNCSEIQDYLLQITGARSVPRVFINQKFVGGCDDVVALDKSGKLKALLQ</sequence>
<dbReference type="OrthoDB" id="418495at2759"/>
<evidence type="ECO:0000256" key="3">
    <source>
        <dbReference type="ARBA" id="ARBA00022982"/>
    </source>
</evidence>
<keyword evidence="8" id="KW-1185">Reference proteome</keyword>
<comment type="caution">
    <text evidence="7">The sequence shown here is derived from an EMBL/GenBank/DDBJ whole genome shotgun (WGS) entry which is preliminary data.</text>
</comment>
<organism evidence="7 8">
    <name type="scientific">Candidula unifasciata</name>
    <dbReference type="NCBI Taxonomy" id="100452"/>
    <lineage>
        <taxon>Eukaryota</taxon>
        <taxon>Metazoa</taxon>
        <taxon>Spiralia</taxon>
        <taxon>Lophotrochozoa</taxon>
        <taxon>Mollusca</taxon>
        <taxon>Gastropoda</taxon>
        <taxon>Heterobranchia</taxon>
        <taxon>Euthyneura</taxon>
        <taxon>Panpulmonata</taxon>
        <taxon>Eupulmonata</taxon>
        <taxon>Stylommatophora</taxon>
        <taxon>Helicina</taxon>
        <taxon>Helicoidea</taxon>
        <taxon>Geomitridae</taxon>
        <taxon>Candidula</taxon>
    </lineage>
</organism>
<dbReference type="PROSITE" id="PS00195">
    <property type="entry name" value="GLUTAREDOXIN_1"/>
    <property type="match status" value="1"/>
</dbReference>
<evidence type="ECO:0000313" key="8">
    <source>
        <dbReference type="Proteomes" id="UP000678393"/>
    </source>
</evidence>
<dbReference type="InterPro" id="IPR002109">
    <property type="entry name" value="Glutaredoxin"/>
</dbReference>
<protein>
    <recommendedName>
        <fullName evidence="6">Glutaredoxin domain-containing protein</fullName>
    </recommendedName>
</protein>
<dbReference type="InterPro" id="IPR014025">
    <property type="entry name" value="Glutaredoxin_subgr"/>
</dbReference>
<dbReference type="NCBIfam" id="TIGR02180">
    <property type="entry name" value="GRX_euk"/>
    <property type="match status" value="1"/>
</dbReference>
<gene>
    <name evidence="7" type="ORF">CUNI_LOCUS2146</name>
</gene>
<evidence type="ECO:0000256" key="5">
    <source>
        <dbReference type="ARBA" id="ARBA00023284"/>
    </source>
</evidence>
<evidence type="ECO:0000256" key="4">
    <source>
        <dbReference type="ARBA" id="ARBA00023157"/>
    </source>
</evidence>
<keyword evidence="4" id="KW-1015">Disulfide bond</keyword>
<evidence type="ECO:0000256" key="1">
    <source>
        <dbReference type="ARBA" id="ARBA00002549"/>
    </source>
</evidence>
<dbReference type="PANTHER" id="PTHR45694">
    <property type="entry name" value="GLUTAREDOXIN 2"/>
    <property type="match status" value="1"/>
</dbReference>
<dbReference type="Pfam" id="PF00462">
    <property type="entry name" value="Glutaredoxin"/>
    <property type="match status" value="1"/>
</dbReference>
<dbReference type="AlphaFoldDB" id="A0A8S3YJL8"/>
<dbReference type="GO" id="GO:0034599">
    <property type="term" value="P:cellular response to oxidative stress"/>
    <property type="evidence" value="ECO:0007669"/>
    <property type="project" value="TreeGrafter"/>
</dbReference>
<dbReference type="PROSITE" id="PS51354">
    <property type="entry name" value="GLUTAREDOXIN_2"/>
    <property type="match status" value="1"/>
</dbReference>
<dbReference type="InterPro" id="IPR011767">
    <property type="entry name" value="GLR_AS"/>
</dbReference>
<name>A0A8S3YJL8_9EUPU</name>
<evidence type="ECO:0000313" key="7">
    <source>
        <dbReference type="EMBL" id="CAG5116588.1"/>
    </source>
</evidence>
<keyword evidence="2" id="KW-0813">Transport</keyword>
<reference evidence="7" key="1">
    <citation type="submission" date="2021-04" db="EMBL/GenBank/DDBJ databases">
        <authorList>
            <consortium name="Molecular Ecology Group"/>
        </authorList>
    </citation>
    <scope>NUCLEOTIDE SEQUENCE</scope>
</reference>
<dbReference type="GO" id="GO:0015038">
    <property type="term" value="F:glutathione disulfide oxidoreductase activity"/>
    <property type="evidence" value="ECO:0007669"/>
    <property type="project" value="TreeGrafter"/>
</dbReference>
<keyword evidence="3" id="KW-0249">Electron transport</keyword>
<dbReference type="InterPro" id="IPR036249">
    <property type="entry name" value="Thioredoxin-like_sf"/>
</dbReference>
<proteinExistence type="predicted"/>
<dbReference type="CDD" id="cd03419">
    <property type="entry name" value="GRX_GRXh_1_2_like"/>
    <property type="match status" value="1"/>
</dbReference>
<evidence type="ECO:0000256" key="2">
    <source>
        <dbReference type="ARBA" id="ARBA00022448"/>
    </source>
</evidence>